<dbReference type="AlphaFoldDB" id="A0A8S9Z250"/>
<comment type="caution">
    <text evidence="1">The sequence shown here is derived from an EMBL/GenBank/DDBJ whole genome shotgun (WGS) entry which is preliminary data.</text>
</comment>
<organism evidence="1 2">
    <name type="scientific">Paragonimus skrjabini miyazakii</name>
    <dbReference type="NCBI Taxonomy" id="59628"/>
    <lineage>
        <taxon>Eukaryota</taxon>
        <taxon>Metazoa</taxon>
        <taxon>Spiralia</taxon>
        <taxon>Lophotrochozoa</taxon>
        <taxon>Platyhelminthes</taxon>
        <taxon>Trematoda</taxon>
        <taxon>Digenea</taxon>
        <taxon>Plagiorchiida</taxon>
        <taxon>Troglotremata</taxon>
        <taxon>Troglotrematidae</taxon>
        <taxon>Paragonimus</taxon>
    </lineage>
</organism>
<gene>
    <name evidence="1" type="ORF">EG68_05488</name>
</gene>
<evidence type="ECO:0000313" key="2">
    <source>
        <dbReference type="Proteomes" id="UP000822476"/>
    </source>
</evidence>
<sequence length="141" mass="16212">DRATTPQSSAFLEERLIAPATEVIGVQVAYPTNPGSHSSTLEFLQRDLFTKQNPTPFVGGSNPDYPSRDVNTTNNKLKILEHQLYVQEVDLEESYRRCNDFQERIQSLMYKVSEREEVLSRLTTETNKLKSRYEQLVLEVS</sequence>
<keyword evidence="2" id="KW-1185">Reference proteome</keyword>
<protein>
    <submittedName>
        <fullName evidence="1">Uncharacterized protein</fullName>
    </submittedName>
</protein>
<reference evidence="1" key="1">
    <citation type="submission" date="2019-07" db="EMBL/GenBank/DDBJ databases">
        <title>Annotation for the trematode Paragonimus miyazaki's.</title>
        <authorList>
            <person name="Choi Y.-J."/>
        </authorList>
    </citation>
    <scope>NUCLEOTIDE SEQUENCE</scope>
    <source>
        <strain evidence="1">Japan</strain>
    </source>
</reference>
<dbReference type="Proteomes" id="UP000822476">
    <property type="component" value="Unassembled WGS sequence"/>
</dbReference>
<name>A0A8S9Z250_9TREM</name>
<feature type="non-terminal residue" evidence="1">
    <location>
        <position position="1"/>
    </location>
</feature>
<evidence type="ECO:0000313" key="1">
    <source>
        <dbReference type="EMBL" id="KAF7257197.1"/>
    </source>
</evidence>
<accession>A0A8S9Z250</accession>
<dbReference type="EMBL" id="JTDE01002558">
    <property type="protein sequence ID" value="KAF7257197.1"/>
    <property type="molecule type" value="Genomic_DNA"/>
</dbReference>
<proteinExistence type="predicted"/>
<dbReference type="OrthoDB" id="10350711at2759"/>